<dbReference type="InterPro" id="IPR036640">
    <property type="entry name" value="ABC1_TM_sf"/>
</dbReference>
<dbReference type="PANTHER" id="PTHR24221:SF654">
    <property type="entry name" value="ATP-BINDING CASSETTE SUB-FAMILY B MEMBER 6"/>
    <property type="match status" value="1"/>
</dbReference>
<dbReference type="PROSITE" id="PS50929">
    <property type="entry name" value="ABC_TM1F"/>
    <property type="match status" value="1"/>
</dbReference>
<name>A0A2A5JMS7_PSEO7</name>
<sequence length="559" mass="61973">MLKKLLIQNGWLMTIATLVSSASAMFALLMVVAISDQVSDSTFDSGTWFLKLILGLIALFSLGFLSQFLLSILSTRFVARLRKKISANILETDYALIERKGGHKLYAALTSDISNVSAALSTFPVFVFNATAIILCLLFLATQSIDLFVLLIGVLLASVGTIQLLMDAGAKRIQILRDAEDELFGYFKELIDGAKELSVNRNRKNYFIQQQLDKGVTEMKSRERTAQIFWNLSVNWGTMVLFLAMGIIALSATEYFQLPLPVVTSFVFILMYLAGPIGGVINDQQVLIRGFVGASKLDKLRLNERPIVGETEQQDQLSNIDLDSVAKFSSLTVKGLEYSYGSDNDSEKSNDYIFSVGPIDFEIKRGEIVFFVGGNGSGKSTFAKLLTGLYQHDAGEVELNGIPQDTSDDLYRAHFCMIHAECYVFGTVLDGVGKVSNDKHCEELLERMGLSHKVSIKDGVLSSTNLSSGQRKRLALLQAYLQDAPIYVFDEWAAEQDPVFRELFYTTLLPELKQKNKTVIAVSHDGAYFSTADRVITFDQGQVESIVDNNHLQEVVSFS</sequence>
<dbReference type="EMBL" id="NKHF01000076">
    <property type="protein sequence ID" value="PCK30720.1"/>
    <property type="molecule type" value="Genomic_DNA"/>
</dbReference>
<reference evidence="11" key="1">
    <citation type="journal article" date="2019" name="Genome Announc.">
        <title>Draft Genome Sequence of Pseudoalteromonas piscicida Strain 36Y ROTHPW, an Hypersaline Seawater Isolate from the South Coast of Sonora, Mexico.</title>
        <authorList>
            <person name="Sanchez-Diaz R."/>
            <person name="Molina-Garza Z.J."/>
            <person name="Cruz-Suarez L.E."/>
            <person name="Selvin J."/>
            <person name="Kiran G.S."/>
            <person name="Ibarra-Gamez J.C."/>
            <person name="Gomez-Gil B."/>
            <person name="Galaviz-Silva L."/>
        </authorList>
    </citation>
    <scope>NUCLEOTIDE SEQUENCE [LARGE SCALE GENOMIC DNA]</scope>
    <source>
        <strain evidence="11">36Y_RITHPW</strain>
    </source>
</reference>
<evidence type="ECO:0000259" key="9">
    <source>
        <dbReference type="PROSITE" id="PS50929"/>
    </source>
</evidence>
<dbReference type="SUPFAM" id="SSF52540">
    <property type="entry name" value="P-loop containing nucleoside triphosphate hydrolases"/>
    <property type="match status" value="1"/>
</dbReference>
<feature type="transmembrane region" description="Helical" evidence="7">
    <location>
        <begin position="258"/>
        <end position="281"/>
    </location>
</feature>
<dbReference type="GO" id="GO:0005886">
    <property type="term" value="C:plasma membrane"/>
    <property type="evidence" value="ECO:0007669"/>
    <property type="project" value="UniProtKB-SubCell"/>
</dbReference>
<comment type="subcellular location">
    <subcellularLocation>
        <location evidence="1">Cell membrane</location>
        <topology evidence="1">Multi-pass membrane protein</topology>
    </subcellularLocation>
</comment>
<dbReference type="PROSITE" id="PS50893">
    <property type="entry name" value="ABC_TRANSPORTER_2"/>
    <property type="match status" value="1"/>
</dbReference>
<dbReference type="InterPro" id="IPR003439">
    <property type="entry name" value="ABC_transporter-like_ATP-bd"/>
</dbReference>
<keyword evidence="5 7" id="KW-1133">Transmembrane helix</keyword>
<dbReference type="GO" id="GO:1904680">
    <property type="term" value="F:peptide transmembrane transporter activity"/>
    <property type="evidence" value="ECO:0007669"/>
    <property type="project" value="InterPro"/>
</dbReference>
<dbReference type="PROSITE" id="PS00211">
    <property type="entry name" value="ABC_TRANSPORTER_1"/>
    <property type="match status" value="1"/>
</dbReference>
<dbReference type="InterPro" id="IPR005898">
    <property type="entry name" value="Cyc_pep_transpt_SyrD/YojI"/>
</dbReference>
<dbReference type="GO" id="GO:0016887">
    <property type="term" value="F:ATP hydrolysis activity"/>
    <property type="evidence" value="ECO:0007669"/>
    <property type="project" value="InterPro"/>
</dbReference>
<dbReference type="GO" id="GO:0005524">
    <property type="term" value="F:ATP binding"/>
    <property type="evidence" value="ECO:0007669"/>
    <property type="project" value="UniProtKB-KW"/>
</dbReference>
<keyword evidence="4" id="KW-0067">ATP-binding</keyword>
<dbReference type="Gene3D" id="1.20.1560.10">
    <property type="entry name" value="ABC transporter type 1, transmembrane domain"/>
    <property type="match status" value="1"/>
</dbReference>
<evidence type="ECO:0000256" key="4">
    <source>
        <dbReference type="ARBA" id="ARBA00022840"/>
    </source>
</evidence>
<evidence type="ECO:0000259" key="8">
    <source>
        <dbReference type="PROSITE" id="PS50893"/>
    </source>
</evidence>
<dbReference type="InterPro" id="IPR003593">
    <property type="entry name" value="AAA+_ATPase"/>
</dbReference>
<feature type="transmembrane region" description="Helical" evidence="7">
    <location>
        <begin position="228"/>
        <end position="252"/>
    </location>
</feature>
<accession>A0A2A5JMS7</accession>
<dbReference type="SMART" id="SM00382">
    <property type="entry name" value="AAA"/>
    <property type="match status" value="1"/>
</dbReference>
<dbReference type="Pfam" id="PF00664">
    <property type="entry name" value="ABC_membrane"/>
    <property type="match status" value="1"/>
</dbReference>
<protein>
    <recommendedName>
        <fullName evidence="12">Cyclic peptide export ABC transporter</fullName>
    </recommendedName>
</protein>
<dbReference type="SUPFAM" id="SSF90123">
    <property type="entry name" value="ABC transporter transmembrane region"/>
    <property type="match status" value="1"/>
</dbReference>
<dbReference type="AlphaFoldDB" id="A0A2A5JMS7"/>
<feature type="transmembrane region" description="Helical" evidence="7">
    <location>
        <begin position="118"/>
        <end position="141"/>
    </location>
</feature>
<dbReference type="Pfam" id="PF00005">
    <property type="entry name" value="ABC_tran"/>
    <property type="match status" value="1"/>
</dbReference>
<evidence type="ECO:0000256" key="1">
    <source>
        <dbReference type="ARBA" id="ARBA00004651"/>
    </source>
</evidence>
<proteinExistence type="predicted"/>
<dbReference type="OrthoDB" id="9760776at2"/>
<dbReference type="NCBIfam" id="TIGR01194">
    <property type="entry name" value="cyc_pep_trnsptr"/>
    <property type="match status" value="1"/>
</dbReference>
<evidence type="ECO:0000256" key="7">
    <source>
        <dbReference type="SAM" id="Phobius"/>
    </source>
</evidence>
<dbReference type="RefSeq" id="WP_099643110.1">
    <property type="nucleotide sequence ID" value="NZ_NKHF01000076.1"/>
</dbReference>
<dbReference type="Proteomes" id="UP000228621">
    <property type="component" value="Unassembled WGS sequence"/>
</dbReference>
<dbReference type="GO" id="GO:0140359">
    <property type="term" value="F:ABC-type transporter activity"/>
    <property type="evidence" value="ECO:0007669"/>
    <property type="project" value="InterPro"/>
</dbReference>
<evidence type="ECO:0008006" key="12">
    <source>
        <dbReference type="Google" id="ProtNLM"/>
    </source>
</evidence>
<keyword evidence="11" id="KW-1185">Reference proteome</keyword>
<dbReference type="Gene3D" id="3.40.50.300">
    <property type="entry name" value="P-loop containing nucleotide triphosphate hydrolases"/>
    <property type="match status" value="1"/>
</dbReference>
<keyword evidence="3" id="KW-0547">Nucleotide-binding</keyword>
<feature type="transmembrane region" description="Helical" evidence="7">
    <location>
        <begin position="52"/>
        <end position="73"/>
    </location>
</feature>
<evidence type="ECO:0000256" key="3">
    <source>
        <dbReference type="ARBA" id="ARBA00022741"/>
    </source>
</evidence>
<evidence type="ECO:0000256" key="6">
    <source>
        <dbReference type="ARBA" id="ARBA00023136"/>
    </source>
</evidence>
<evidence type="ECO:0000313" key="11">
    <source>
        <dbReference type="Proteomes" id="UP000228621"/>
    </source>
</evidence>
<keyword evidence="6 7" id="KW-0472">Membrane</keyword>
<evidence type="ECO:0000313" key="10">
    <source>
        <dbReference type="EMBL" id="PCK30720.1"/>
    </source>
</evidence>
<gene>
    <name evidence="10" type="ORF">CEX98_16370</name>
</gene>
<feature type="transmembrane region" description="Helical" evidence="7">
    <location>
        <begin position="147"/>
        <end position="166"/>
    </location>
</feature>
<dbReference type="InterPro" id="IPR027417">
    <property type="entry name" value="P-loop_NTPase"/>
</dbReference>
<feature type="transmembrane region" description="Helical" evidence="7">
    <location>
        <begin position="12"/>
        <end position="32"/>
    </location>
</feature>
<dbReference type="GO" id="GO:0015833">
    <property type="term" value="P:peptide transport"/>
    <property type="evidence" value="ECO:0007669"/>
    <property type="project" value="InterPro"/>
</dbReference>
<dbReference type="PANTHER" id="PTHR24221">
    <property type="entry name" value="ATP-BINDING CASSETTE SUB-FAMILY B"/>
    <property type="match status" value="1"/>
</dbReference>
<feature type="domain" description="ABC transporter" evidence="8">
    <location>
        <begin position="320"/>
        <end position="559"/>
    </location>
</feature>
<keyword evidence="2 7" id="KW-0812">Transmembrane</keyword>
<dbReference type="GO" id="GO:0034040">
    <property type="term" value="F:ATPase-coupled lipid transmembrane transporter activity"/>
    <property type="evidence" value="ECO:0007669"/>
    <property type="project" value="TreeGrafter"/>
</dbReference>
<dbReference type="InterPro" id="IPR017871">
    <property type="entry name" value="ABC_transporter-like_CS"/>
</dbReference>
<evidence type="ECO:0000256" key="5">
    <source>
        <dbReference type="ARBA" id="ARBA00022989"/>
    </source>
</evidence>
<dbReference type="InterPro" id="IPR011527">
    <property type="entry name" value="ABC1_TM_dom"/>
</dbReference>
<dbReference type="InterPro" id="IPR039421">
    <property type="entry name" value="Type_1_exporter"/>
</dbReference>
<organism evidence="10 11">
    <name type="scientific">Pseudoalteromonas piscicida</name>
    <dbReference type="NCBI Taxonomy" id="43662"/>
    <lineage>
        <taxon>Bacteria</taxon>
        <taxon>Pseudomonadati</taxon>
        <taxon>Pseudomonadota</taxon>
        <taxon>Gammaproteobacteria</taxon>
        <taxon>Alteromonadales</taxon>
        <taxon>Pseudoalteromonadaceae</taxon>
        <taxon>Pseudoalteromonas</taxon>
    </lineage>
</organism>
<dbReference type="CDD" id="cd03228">
    <property type="entry name" value="ABCC_MRP_Like"/>
    <property type="match status" value="1"/>
</dbReference>
<evidence type="ECO:0000256" key="2">
    <source>
        <dbReference type="ARBA" id="ARBA00022692"/>
    </source>
</evidence>
<feature type="domain" description="ABC transmembrane type-1" evidence="9">
    <location>
        <begin position="11"/>
        <end position="289"/>
    </location>
</feature>
<comment type="caution">
    <text evidence="10">The sequence shown here is derived from an EMBL/GenBank/DDBJ whole genome shotgun (WGS) entry which is preliminary data.</text>
</comment>